<evidence type="ECO:0000313" key="2">
    <source>
        <dbReference type="Proteomes" id="UP001642483"/>
    </source>
</evidence>
<sequence>MTKSLPPAQTKCVSTADADKGAFSTEFKPSQSDFLMRNTLAPVSTIYQGTYFFVSENYVTKRCKSALAFCHAITTFSVIEEISVEPSAVAFFIRFRLSLHTLLCLKRQKRPGMRAALNKFESTPPSLKHCMEFVLKTLSAEAIKSRSYLSVAGMLEANRRSL</sequence>
<comment type="caution">
    <text evidence="1">The sequence shown here is derived from an EMBL/GenBank/DDBJ whole genome shotgun (WGS) entry which is preliminary data.</text>
</comment>
<dbReference type="Proteomes" id="UP001642483">
    <property type="component" value="Unassembled WGS sequence"/>
</dbReference>
<dbReference type="EMBL" id="CAWYQH010000130">
    <property type="protein sequence ID" value="CAK8692654.1"/>
    <property type="molecule type" value="Genomic_DNA"/>
</dbReference>
<organism evidence="1 2">
    <name type="scientific">Clavelina lepadiformis</name>
    <name type="common">Light-bulb sea squirt</name>
    <name type="synonym">Ascidia lepadiformis</name>
    <dbReference type="NCBI Taxonomy" id="159417"/>
    <lineage>
        <taxon>Eukaryota</taxon>
        <taxon>Metazoa</taxon>
        <taxon>Chordata</taxon>
        <taxon>Tunicata</taxon>
        <taxon>Ascidiacea</taxon>
        <taxon>Aplousobranchia</taxon>
        <taxon>Clavelinidae</taxon>
        <taxon>Clavelina</taxon>
    </lineage>
</organism>
<evidence type="ECO:0000313" key="1">
    <source>
        <dbReference type="EMBL" id="CAK8692654.1"/>
    </source>
</evidence>
<reference evidence="1 2" key="1">
    <citation type="submission" date="2024-02" db="EMBL/GenBank/DDBJ databases">
        <authorList>
            <person name="Daric V."/>
            <person name="Darras S."/>
        </authorList>
    </citation>
    <scope>NUCLEOTIDE SEQUENCE [LARGE SCALE GENOMIC DNA]</scope>
</reference>
<gene>
    <name evidence="1" type="ORF">CVLEPA_LOCUS25906</name>
</gene>
<protein>
    <submittedName>
        <fullName evidence="1">Uncharacterized protein</fullName>
    </submittedName>
</protein>
<accession>A0ABP0GPW2</accession>
<name>A0ABP0GPW2_CLALP</name>
<keyword evidence="2" id="KW-1185">Reference proteome</keyword>
<proteinExistence type="predicted"/>